<evidence type="ECO:0000313" key="4">
    <source>
        <dbReference type="Proteomes" id="UP000032024"/>
    </source>
</evidence>
<evidence type="ECO:0000313" key="2">
    <source>
        <dbReference type="EMBL" id="AJO21869.1"/>
    </source>
</evidence>
<dbReference type="PANTHER" id="PTHR37298">
    <property type="entry name" value="UPF0111 PROTEIN YKAA"/>
    <property type="match status" value="1"/>
</dbReference>
<organism evidence="3 5">
    <name type="scientific">Heyndrickxia coagulans</name>
    <name type="common">Weizmannia coagulans</name>
    <dbReference type="NCBI Taxonomy" id="1398"/>
    <lineage>
        <taxon>Bacteria</taxon>
        <taxon>Bacillati</taxon>
        <taxon>Bacillota</taxon>
        <taxon>Bacilli</taxon>
        <taxon>Bacillales</taxon>
        <taxon>Bacillaceae</taxon>
        <taxon>Heyndrickxia</taxon>
    </lineage>
</organism>
<protein>
    <submittedName>
        <fullName evidence="2">Phosphate transport regulator</fullName>
    </submittedName>
</protein>
<dbReference type="Proteomes" id="UP000032024">
    <property type="component" value="Chromosome"/>
</dbReference>
<dbReference type="GeneID" id="93258893"/>
<dbReference type="AlphaFoldDB" id="A0A0C5C5E4"/>
<dbReference type="RefSeq" id="WP_014097437.1">
    <property type="nucleotide sequence ID" value="NZ_CP010525.1"/>
</dbReference>
<reference evidence="5" key="4">
    <citation type="submission" date="2016-01" db="EMBL/GenBank/DDBJ databases">
        <authorList>
            <person name="Mitreva M."/>
            <person name="Pepin K.H."/>
            <person name="Mihindukulasuriya K.A."/>
            <person name="Fulton R."/>
            <person name="Fronick C."/>
            <person name="O'Laughlin M."/>
            <person name="Miner T."/>
            <person name="Herter B."/>
            <person name="Rosa B.A."/>
            <person name="Cordes M."/>
            <person name="Tomlinson C."/>
            <person name="Wollam A."/>
            <person name="Palsikar V.B."/>
            <person name="Mardis E.R."/>
            <person name="Wilson R.K."/>
        </authorList>
    </citation>
    <scope>NUCLEOTIDE SEQUENCE [LARGE SCALE GENOMIC DNA]</scope>
    <source>
        <strain evidence="5">GED7749B</strain>
    </source>
</reference>
<dbReference type="Proteomes" id="UP000070376">
    <property type="component" value="Unassembled WGS sequence"/>
</dbReference>
<dbReference type="EMBL" id="LRPN01000006">
    <property type="protein sequence ID" value="KWZ86111.1"/>
    <property type="molecule type" value="Genomic_DNA"/>
</dbReference>
<name>A0A0C5C5E4_HEYCO</name>
<evidence type="ECO:0000313" key="3">
    <source>
        <dbReference type="EMBL" id="KWZ86111.1"/>
    </source>
</evidence>
<dbReference type="InterPro" id="IPR018445">
    <property type="entry name" value="Put_Phosphate_transp_reg"/>
</dbReference>
<comment type="similarity">
    <text evidence="1">Belongs to the UPF0111 family.</text>
</comment>
<dbReference type="STRING" id="1398.AB434_0107"/>
<dbReference type="SUPFAM" id="SSF109755">
    <property type="entry name" value="PhoU-like"/>
    <property type="match status" value="1"/>
</dbReference>
<sequence>MVFKNKKDKFTVLFGHISTNLREATNYFADYKIHNKDDLKIFTEKMKEYETTGDTYVHDMILELNDAFITPIEREDLLSLTNSLDDVLDGIEEVSGLFELYNIYQADDFMVEFVEMIRRCTDEIEKAIDILFSKKLDKIRPHAIKIKEFEFHCDEILRKSLIHLFQNEKDPIRLIKYKDLYEKMEDVADYCQTVANILETIIMKNA</sequence>
<keyword evidence="4" id="KW-1185">Reference proteome</keyword>
<reference evidence="4" key="2">
    <citation type="submission" date="2015-01" db="EMBL/GenBank/DDBJ databases">
        <title>Comparative genome analysis of Bacillus coagulans HM-08, Clostridium butyricum HM-68, Bacillus subtilis HM-66 and Bacillus paralicheniformis BL-09.</title>
        <authorList>
            <person name="Zhang H."/>
        </authorList>
    </citation>
    <scope>NUCLEOTIDE SEQUENCE [LARGE SCALE GENOMIC DNA]</scope>
    <source>
        <strain evidence="4">HM-08</strain>
    </source>
</reference>
<dbReference type="Pfam" id="PF01865">
    <property type="entry name" value="PhoU_div"/>
    <property type="match status" value="1"/>
</dbReference>
<dbReference type="PANTHER" id="PTHR37298:SF1">
    <property type="entry name" value="UPF0111 PROTEIN YKAA"/>
    <property type="match status" value="1"/>
</dbReference>
<dbReference type="PATRIC" id="fig|1398.18.peg.1095"/>
<dbReference type="EMBL" id="CP010525">
    <property type="protein sequence ID" value="AJO21869.1"/>
    <property type="molecule type" value="Genomic_DNA"/>
</dbReference>
<accession>A0A0C5C5E4</accession>
<evidence type="ECO:0000313" key="5">
    <source>
        <dbReference type="Proteomes" id="UP000070376"/>
    </source>
</evidence>
<dbReference type="Gene3D" id="1.20.58.220">
    <property type="entry name" value="Phosphate transport system protein phou homolog 2, domain 2"/>
    <property type="match status" value="1"/>
</dbReference>
<reference evidence="2" key="1">
    <citation type="submission" date="2015-01" db="EMBL/GenBank/DDBJ databases">
        <title>Comparative genome analysis of Bacillus coagulans HM-08, Clostridium butyricum HM-68, Bacillus subtilis HM-66 and Bacillus licheniformis BL-09.</title>
        <authorList>
            <person name="Zhang H."/>
        </authorList>
    </citation>
    <scope>NUCLEOTIDE SEQUENCE [LARGE SCALE GENOMIC DNA]</scope>
    <source>
        <strain evidence="2">HM-08</strain>
    </source>
</reference>
<dbReference type="InterPro" id="IPR052912">
    <property type="entry name" value="UPF0111_domain"/>
</dbReference>
<gene>
    <name evidence="3" type="ORF">HMPREF3213_00172</name>
    <name evidence="2" type="ORF">SB48_HM08orf01647</name>
</gene>
<evidence type="ECO:0000256" key="1">
    <source>
        <dbReference type="ARBA" id="ARBA00008591"/>
    </source>
</evidence>
<dbReference type="InterPro" id="IPR038078">
    <property type="entry name" value="PhoU-like_sf"/>
</dbReference>
<proteinExistence type="inferred from homology"/>
<reference evidence="3" key="3">
    <citation type="submission" date="2016-01" db="EMBL/GenBank/DDBJ databases">
        <authorList>
            <person name="Oliw E.H."/>
        </authorList>
    </citation>
    <scope>NUCLEOTIDE SEQUENCE [LARGE SCALE GENOMIC DNA]</scope>
    <source>
        <strain evidence="3">GED7749B</strain>
    </source>
</reference>